<feature type="region of interest" description="Disordered" evidence="2">
    <location>
        <begin position="554"/>
        <end position="608"/>
    </location>
</feature>
<comment type="caution">
    <text evidence="4">The sequence shown here is derived from an EMBL/GenBank/DDBJ whole genome shotgun (WGS) entry which is preliminary data.</text>
</comment>
<feature type="region of interest" description="Disordered" evidence="2">
    <location>
        <begin position="663"/>
        <end position="692"/>
    </location>
</feature>
<feature type="region of interest" description="Disordered" evidence="2">
    <location>
        <begin position="387"/>
        <end position="467"/>
    </location>
</feature>
<dbReference type="InterPro" id="IPR037731">
    <property type="entry name" value="ASY3-like"/>
</dbReference>
<sequence>MAAPEETMQPGTPTRPVPDFQEDVKPGIVLEAFQRVCQFLVECERCQEFDKLKVKFKQLQKWTQSSMSAYLLHPQFLDILCLIFDKLAVADGKRELETLEELLLLLEDTNEFVQERISGTTECGKRFIPRLLTLAATEVRSVSLHRAAVETLCAMITKSVGNQQMVIDDQVSCLKLFKQQLPSCGDFQLQAGITEVYYRSAILDASLLNLMTESRVREAMDALIKVPKPDLSKIREFVILLNDCMGSCRSVYTFPANKILLNGQNVISSEENLISFGKRNFSFYQMDVDGDGPVVLDVEYESIFHLQSGANSILEMVVEDRNNVLFAQEYPVRGTDVNQDQLAQVRILVYMAPNDYANFKAALLPKLLQLTSKRTGLVNRPSRKSSIGIITPQCKGTTPDPASQSRNGAGHHQNLSDPARGILKKSPMDAGPTSGIAVKTEVVRKDDGSKPTTAPASQKKNSSDELLIVEVTPPIELPATEQGNRRDVQIEVTGENTQDFGAVGPCSRVTKRPNECTNKSQEAYPTGQHKTDKQVSNGRHIPEEKHCDLVQLSSDTTFQDDSTEGALKPREECEKGGSIRFAEKDRKPLSIEEGEASPPAEGSDFKVYKRGQRGPSALYGNVKSTILKDVTDVQRQDLKGGNVSTRTEASDCKLYYQRGTTALREREKLTNSKEATDGQIPEGRQHGQPSLKRKAGAVFEFDVAYSCQTGAKVGRPKRNSNTSAGKNSKNEEKTKCSMPKNAPANDTDAGCPRRAGRHQAIRKHPTRQTSKKIESESSDSQSTSDSDGTSTSDDEWEPKGNVCIINLVETDSDERKTRPRAANGLRTKSVTISDLPLSAQTGNGGPSSAKVQRKSIAKATGIQRKTKRADVHCFISDNQEVVKYTSRNSILREKNPRGTRLTANRRATTLSTATSTEQPGTVRAATGADAFDGVTQEGAAGEEPYDDDVLMSKSLGRHQINLQDEAPKHCRVNRKSTTFSEHMASDLNKISEDSACLPSSSMAAGGKRSIAGQEMNTLDKPEIDAENKCLHLISTMIKDFKKKVRSETDRKMTDIIAQTSQLIQHDLEGMQTRIQKDVAQYGQISKEKYAHLNSKLEGQTKKMRLIYEQFQNDFNEHIQQYEEIIQGIDGAEKELNDMAKRKGQEHKELFERLQETSTRHVAEADEKILSVTKAAEAMYGLKKSLKGVLLREN</sequence>
<feature type="compositionally biased region" description="Basic and acidic residues" evidence="2">
    <location>
        <begin position="567"/>
        <end position="590"/>
    </location>
</feature>
<feature type="compositionally biased region" description="Low complexity" evidence="2">
    <location>
        <begin position="778"/>
        <end position="791"/>
    </location>
</feature>
<dbReference type="AlphaFoldDB" id="A0ABD1Z6R9"/>
<dbReference type="InterPro" id="IPR046845">
    <property type="entry name" value="ASY3-like_CC"/>
</dbReference>
<feature type="region of interest" description="Disordered" evidence="2">
    <location>
        <begin position="511"/>
        <end position="534"/>
    </location>
</feature>
<feature type="domain" description="Meiosis-specific protein ASY3-like coiled-coil" evidence="3">
    <location>
        <begin position="996"/>
        <end position="1181"/>
    </location>
</feature>
<evidence type="ECO:0000313" key="5">
    <source>
        <dbReference type="Proteomes" id="UP001605036"/>
    </source>
</evidence>
<reference evidence="4 5" key="1">
    <citation type="submission" date="2024-09" db="EMBL/GenBank/DDBJ databases">
        <title>Chromosome-scale assembly of Riccia fluitans.</title>
        <authorList>
            <person name="Paukszto L."/>
            <person name="Sawicki J."/>
            <person name="Karawczyk K."/>
            <person name="Piernik-Szablinska J."/>
            <person name="Szczecinska M."/>
            <person name="Mazdziarz M."/>
        </authorList>
    </citation>
    <scope>NUCLEOTIDE SEQUENCE [LARGE SCALE GENOMIC DNA]</scope>
    <source>
        <strain evidence="4">Rf_01</strain>
        <tissue evidence="4">Aerial parts of the thallus</tissue>
    </source>
</reference>
<evidence type="ECO:0000313" key="4">
    <source>
        <dbReference type="EMBL" id="KAL2642017.1"/>
    </source>
</evidence>
<organism evidence="4 5">
    <name type="scientific">Riccia fluitans</name>
    <dbReference type="NCBI Taxonomy" id="41844"/>
    <lineage>
        <taxon>Eukaryota</taxon>
        <taxon>Viridiplantae</taxon>
        <taxon>Streptophyta</taxon>
        <taxon>Embryophyta</taxon>
        <taxon>Marchantiophyta</taxon>
        <taxon>Marchantiopsida</taxon>
        <taxon>Marchantiidae</taxon>
        <taxon>Marchantiales</taxon>
        <taxon>Ricciaceae</taxon>
        <taxon>Riccia</taxon>
    </lineage>
</organism>
<proteinExistence type="predicted"/>
<keyword evidence="1" id="KW-0175">Coiled coil</keyword>
<keyword evidence="5" id="KW-1185">Reference proteome</keyword>
<evidence type="ECO:0000256" key="1">
    <source>
        <dbReference type="SAM" id="Coils"/>
    </source>
</evidence>
<dbReference type="Proteomes" id="UP001605036">
    <property type="component" value="Unassembled WGS sequence"/>
</dbReference>
<evidence type="ECO:0000256" key="2">
    <source>
        <dbReference type="SAM" id="MobiDB-lite"/>
    </source>
</evidence>
<protein>
    <recommendedName>
        <fullName evidence="3">Meiosis-specific protein ASY3-like coiled-coil domain-containing protein</fullName>
    </recommendedName>
</protein>
<feature type="compositionally biased region" description="Basic and acidic residues" evidence="2">
    <location>
        <begin position="663"/>
        <end position="676"/>
    </location>
</feature>
<dbReference type="EMBL" id="JBHFFA010000002">
    <property type="protein sequence ID" value="KAL2642017.1"/>
    <property type="molecule type" value="Genomic_DNA"/>
</dbReference>
<dbReference type="Pfam" id="PF20435">
    <property type="entry name" value="ASY3-like"/>
    <property type="match status" value="1"/>
</dbReference>
<dbReference type="PANTHER" id="PTHR36027">
    <property type="entry name" value="MEIOSIS-SPECIFIC PROTEIN ASY3"/>
    <property type="match status" value="1"/>
</dbReference>
<feature type="region of interest" description="Disordered" evidence="2">
    <location>
        <begin position="1"/>
        <end position="20"/>
    </location>
</feature>
<name>A0ABD1Z6R9_9MARC</name>
<gene>
    <name evidence="4" type="ORF">R1flu_009604</name>
</gene>
<feature type="region of interest" description="Disordered" evidence="2">
    <location>
        <begin position="712"/>
        <end position="801"/>
    </location>
</feature>
<feature type="coiled-coil region" evidence="1">
    <location>
        <begin position="89"/>
        <end position="116"/>
    </location>
</feature>
<accession>A0ABD1Z6R9</accession>
<feature type="compositionally biased region" description="Basic residues" evidence="2">
    <location>
        <begin position="754"/>
        <end position="770"/>
    </location>
</feature>
<feature type="compositionally biased region" description="Polar residues" evidence="2">
    <location>
        <begin position="450"/>
        <end position="460"/>
    </location>
</feature>
<dbReference type="PANTHER" id="PTHR36027:SF1">
    <property type="entry name" value="MEIOSIS-SPECIFIC PROTEIN ASY3"/>
    <property type="match status" value="1"/>
</dbReference>
<evidence type="ECO:0000259" key="3">
    <source>
        <dbReference type="Pfam" id="PF20435"/>
    </source>
</evidence>
<feature type="compositionally biased region" description="Polar residues" evidence="2">
    <location>
        <begin position="394"/>
        <end position="407"/>
    </location>
</feature>